<evidence type="ECO:0008006" key="5">
    <source>
        <dbReference type="Google" id="ProtNLM"/>
    </source>
</evidence>
<sequence length="261" mass="29415">MPKNTQIISKLRKNYAKYAKITQFRFLLRTPNPSVVNPSTANILPEEEGGNLQFALPLTEIEAIRPFEERLQSVNNYKQLVGLIRGLGGSCLADAIKRAYSLVFSFQVRSACNWGGKIRNGVKKLGIAKSPVTRAVFEGIKGVPQFTGVKLSELELETKHYLKRAPEQVRLQQTRREEAVTSRQTATRTATDFDQRVSLVEQSGKEKISPEEIIVGSWGLVDAHRVTGDPTQVDMDVIVILSREHLYMVLYDDDANHVREY</sequence>
<evidence type="ECO:0000259" key="2">
    <source>
        <dbReference type="Pfam" id="PF16064"/>
    </source>
</evidence>
<dbReference type="PANTHER" id="PTHR34153:SF2">
    <property type="entry name" value="SI:CH211-262H13.3-RELATED"/>
    <property type="match status" value="1"/>
</dbReference>
<evidence type="ECO:0000259" key="1">
    <source>
        <dbReference type="Pfam" id="PF12456"/>
    </source>
</evidence>
<dbReference type="Pfam" id="PF12456">
    <property type="entry name" value="hSac2"/>
    <property type="match status" value="1"/>
</dbReference>
<dbReference type="PANTHER" id="PTHR34153">
    <property type="entry name" value="SI:CH211-262H13.3-RELATED-RELATED"/>
    <property type="match status" value="1"/>
</dbReference>
<dbReference type="Pfam" id="PF16064">
    <property type="entry name" value="DUF4806"/>
    <property type="match status" value="1"/>
</dbReference>
<evidence type="ECO:0000313" key="4">
    <source>
        <dbReference type="Proteomes" id="UP001234178"/>
    </source>
</evidence>
<proteinExistence type="predicted"/>
<dbReference type="InterPro" id="IPR032071">
    <property type="entry name" value="DUF4806"/>
</dbReference>
<dbReference type="EMBL" id="JAOYFB010000002">
    <property type="protein sequence ID" value="KAK4006141.1"/>
    <property type="molecule type" value="Genomic_DNA"/>
</dbReference>
<comment type="caution">
    <text evidence="3">The sequence shown here is derived from an EMBL/GenBank/DDBJ whole genome shotgun (WGS) entry which is preliminary data.</text>
</comment>
<feature type="domain" description="Inositol phosphatase" evidence="1">
    <location>
        <begin position="198"/>
        <end position="261"/>
    </location>
</feature>
<name>A0ABQ9YZS5_9CRUS</name>
<dbReference type="InterPro" id="IPR022158">
    <property type="entry name" value="Inositol_phosphatase"/>
</dbReference>
<reference evidence="3 4" key="1">
    <citation type="journal article" date="2023" name="Nucleic Acids Res.">
        <title>The hologenome of Daphnia magna reveals possible DNA methylation and microbiome-mediated evolution of the host genome.</title>
        <authorList>
            <person name="Chaturvedi A."/>
            <person name="Li X."/>
            <person name="Dhandapani V."/>
            <person name="Marshall H."/>
            <person name="Kissane S."/>
            <person name="Cuenca-Cambronero M."/>
            <person name="Asole G."/>
            <person name="Calvet F."/>
            <person name="Ruiz-Romero M."/>
            <person name="Marangio P."/>
            <person name="Guigo R."/>
            <person name="Rago D."/>
            <person name="Mirbahai L."/>
            <person name="Eastwood N."/>
            <person name="Colbourne J.K."/>
            <person name="Zhou J."/>
            <person name="Mallon E."/>
            <person name="Orsini L."/>
        </authorList>
    </citation>
    <scope>NUCLEOTIDE SEQUENCE [LARGE SCALE GENOMIC DNA]</scope>
    <source>
        <strain evidence="3">LRV0_1</strain>
    </source>
</reference>
<accession>A0ABQ9YZS5</accession>
<protein>
    <recommendedName>
        <fullName evidence="5">DUF4806 domain-containing protein</fullName>
    </recommendedName>
</protein>
<gene>
    <name evidence="3" type="ORF">OUZ56_011296</name>
</gene>
<keyword evidence="4" id="KW-1185">Reference proteome</keyword>
<organism evidence="3 4">
    <name type="scientific">Daphnia magna</name>
    <dbReference type="NCBI Taxonomy" id="35525"/>
    <lineage>
        <taxon>Eukaryota</taxon>
        <taxon>Metazoa</taxon>
        <taxon>Ecdysozoa</taxon>
        <taxon>Arthropoda</taxon>
        <taxon>Crustacea</taxon>
        <taxon>Branchiopoda</taxon>
        <taxon>Diplostraca</taxon>
        <taxon>Cladocera</taxon>
        <taxon>Anomopoda</taxon>
        <taxon>Daphniidae</taxon>
        <taxon>Daphnia</taxon>
    </lineage>
</organism>
<dbReference type="Proteomes" id="UP001234178">
    <property type="component" value="Unassembled WGS sequence"/>
</dbReference>
<evidence type="ECO:0000313" key="3">
    <source>
        <dbReference type="EMBL" id="KAK4006141.1"/>
    </source>
</evidence>
<feature type="domain" description="DUF4806" evidence="2">
    <location>
        <begin position="53"/>
        <end position="124"/>
    </location>
</feature>